<dbReference type="GO" id="GO:0005886">
    <property type="term" value="C:plasma membrane"/>
    <property type="evidence" value="ECO:0007669"/>
    <property type="project" value="TreeGrafter"/>
</dbReference>
<dbReference type="KEGG" id="rml:FF011L_54050"/>
<protein>
    <submittedName>
        <fullName evidence="5">Type II secretion system protein E</fullName>
    </submittedName>
</protein>
<dbReference type="AlphaFoldDB" id="A0A517MNY4"/>
<evidence type="ECO:0000313" key="6">
    <source>
        <dbReference type="Proteomes" id="UP000320672"/>
    </source>
</evidence>
<dbReference type="GO" id="GO:0016887">
    <property type="term" value="F:ATP hydrolysis activity"/>
    <property type="evidence" value="ECO:0007669"/>
    <property type="project" value="TreeGrafter"/>
</dbReference>
<dbReference type="InterPro" id="IPR001482">
    <property type="entry name" value="T2SS/T4SS_dom"/>
</dbReference>
<dbReference type="RefSeq" id="WP_218932886.1">
    <property type="nucleotide sequence ID" value="NZ_CP036262.1"/>
</dbReference>
<evidence type="ECO:0000256" key="1">
    <source>
        <dbReference type="ARBA" id="ARBA00006611"/>
    </source>
</evidence>
<proteinExistence type="inferred from homology"/>
<dbReference type="Gene3D" id="3.40.50.300">
    <property type="entry name" value="P-loop containing nucleotide triphosphate hydrolases"/>
    <property type="match status" value="1"/>
</dbReference>
<dbReference type="EMBL" id="CP036262">
    <property type="protein sequence ID" value="QDS96593.1"/>
    <property type="molecule type" value="Genomic_DNA"/>
</dbReference>
<gene>
    <name evidence="5" type="primary">epsE_7</name>
    <name evidence="5" type="ORF">FF011L_54050</name>
</gene>
<keyword evidence="6" id="KW-1185">Reference proteome</keyword>
<comment type="similarity">
    <text evidence="1">Belongs to the GSP E family.</text>
</comment>
<reference evidence="5 6" key="1">
    <citation type="submission" date="2019-02" db="EMBL/GenBank/DDBJ databases">
        <title>Deep-cultivation of Planctomycetes and their phenomic and genomic characterization uncovers novel biology.</title>
        <authorList>
            <person name="Wiegand S."/>
            <person name="Jogler M."/>
            <person name="Boedeker C."/>
            <person name="Pinto D."/>
            <person name="Vollmers J."/>
            <person name="Rivas-Marin E."/>
            <person name="Kohn T."/>
            <person name="Peeters S.H."/>
            <person name="Heuer A."/>
            <person name="Rast P."/>
            <person name="Oberbeckmann S."/>
            <person name="Bunk B."/>
            <person name="Jeske O."/>
            <person name="Meyerdierks A."/>
            <person name="Storesund J.E."/>
            <person name="Kallscheuer N."/>
            <person name="Luecker S."/>
            <person name="Lage O.M."/>
            <person name="Pohl T."/>
            <person name="Merkel B.J."/>
            <person name="Hornburger P."/>
            <person name="Mueller R.-W."/>
            <person name="Bruemmer F."/>
            <person name="Labrenz M."/>
            <person name="Spormann A.M."/>
            <person name="Op den Camp H."/>
            <person name="Overmann J."/>
            <person name="Amann R."/>
            <person name="Jetten M.S.M."/>
            <person name="Mascher T."/>
            <person name="Medema M.H."/>
            <person name="Devos D.P."/>
            <person name="Kaster A.-K."/>
            <person name="Ovreas L."/>
            <person name="Rohde M."/>
            <person name="Galperin M.Y."/>
            <person name="Jogler C."/>
        </authorList>
    </citation>
    <scope>NUCLEOTIDE SEQUENCE [LARGE SCALE GENOMIC DNA]</scope>
    <source>
        <strain evidence="5 6">FF011L</strain>
    </source>
</reference>
<dbReference type="Gene3D" id="3.30.450.90">
    <property type="match status" value="1"/>
</dbReference>
<dbReference type="PROSITE" id="PS00662">
    <property type="entry name" value="T2SP_E"/>
    <property type="match status" value="1"/>
</dbReference>
<dbReference type="Proteomes" id="UP000320672">
    <property type="component" value="Chromosome"/>
</dbReference>
<evidence type="ECO:0000313" key="5">
    <source>
        <dbReference type="EMBL" id="QDS96593.1"/>
    </source>
</evidence>
<dbReference type="InterPro" id="IPR027417">
    <property type="entry name" value="P-loop_NTPase"/>
</dbReference>
<dbReference type="CDD" id="cd01129">
    <property type="entry name" value="PulE-GspE-like"/>
    <property type="match status" value="1"/>
</dbReference>
<keyword evidence="2" id="KW-0547">Nucleotide-binding</keyword>
<dbReference type="GO" id="GO:0005524">
    <property type="term" value="F:ATP binding"/>
    <property type="evidence" value="ECO:0007669"/>
    <property type="project" value="UniProtKB-KW"/>
</dbReference>
<evidence type="ECO:0000256" key="2">
    <source>
        <dbReference type="ARBA" id="ARBA00022741"/>
    </source>
</evidence>
<organism evidence="5 6">
    <name type="scientific">Roseimaritima multifibrata</name>
    <dbReference type="NCBI Taxonomy" id="1930274"/>
    <lineage>
        <taxon>Bacteria</taxon>
        <taxon>Pseudomonadati</taxon>
        <taxon>Planctomycetota</taxon>
        <taxon>Planctomycetia</taxon>
        <taxon>Pirellulales</taxon>
        <taxon>Pirellulaceae</taxon>
        <taxon>Roseimaritima</taxon>
    </lineage>
</organism>
<keyword evidence="3" id="KW-0067">ATP-binding</keyword>
<accession>A0A517MNY4</accession>
<dbReference type="PANTHER" id="PTHR30258">
    <property type="entry name" value="TYPE II SECRETION SYSTEM PROTEIN GSPE-RELATED"/>
    <property type="match status" value="1"/>
</dbReference>
<dbReference type="PANTHER" id="PTHR30258:SF3">
    <property type="entry name" value="SLL1921 PROTEIN"/>
    <property type="match status" value="1"/>
</dbReference>
<feature type="domain" description="Bacterial type II secretion system protein E" evidence="4">
    <location>
        <begin position="229"/>
        <end position="243"/>
    </location>
</feature>
<sequence length="425" mass="46121">MNQESPNEDTSEAIDFIPVEGEMEHSPPDVYAGNLIEWAVERHASDLFFSDAENSMIVSVRRMGRIEQVARLARSYGRRLQGYLRVVGGSDAGDLLRPTEGRAAIKTPRGREVDLRLSTIPTLFGMDLAVRLFDRQVSVRRVQQLGMDAQEESTLLEMLDAAAGLILVAGPVASGKSSTLYASLRHLHNGAKKIHSIEDPVEYAIDGVMQSQVNLKQDLDFSDLLSTVMRHSPDVIMIGEIRDPKTATAAVRAGTSGQLVLATIHAKTAVDAIERMWHYGVSPPFLAAALNGVVCQRLVRRLCQDCRKEVEVSEPLSVSAAVAKRLGDQTPKLYTSQGCPACFNDGFVGLTCLSEILKVDDDLGNVIEQQKPPSTILNAAHESGMVSLADAAVLRIYRGEMTADDGSSAMTSPLLGQLARLARQG</sequence>
<evidence type="ECO:0000256" key="3">
    <source>
        <dbReference type="ARBA" id="ARBA00022840"/>
    </source>
</evidence>
<dbReference type="Pfam" id="PF00437">
    <property type="entry name" value="T2SSE"/>
    <property type="match status" value="1"/>
</dbReference>
<name>A0A517MNY4_9BACT</name>
<dbReference type="SUPFAM" id="SSF52540">
    <property type="entry name" value="P-loop containing nucleoside triphosphate hydrolases"/>
    <property type="match status" value="1"/>
</dbReference>
<evidence type="ECO:0000259" key="4">
    <source>
        <dbReference type="PROSITE" id="PS00662"/>
    </source>
</evidence>